<gene>
    <name evidence="2" type="ORF">Rt10032_c11g4644</name>
</gene>
<organism evidence="2 3">
    <name type="scientific">Rhodotorula toruloides</name>
    <name type="common">Yeast</name>
    <name type="synonym">Rhodosporidium toruloides</name>
    <dbReference type="NCBI Taxonomy" id="5286"/>
    <lineage>
        <taxon>Eukaryota</taxon>
        <taxon>Fungi</taxon>
        <taxon>Dikarya</taxon>
        <taxon>Basidiomycota</taxon>
        <taxon>Pucciniomycotina</taxon>
        <taxon>Microbotryomycetes</taxon>
        <taxon>Sporidiobolales</taxon>
        <taxon>Sporidiobolaceae</taxon>
        <taxon>Rhodotorula</taxon>
    </lineage>
</organism>
<name>A0A511KJR8_RHOTO</name>
<dbReference type="EMBL" id="BJWK01000011">
    <property type="protein sequence ID" value="GEM10627.1"/>
    <property type="molecule type" value="Genomic_DNA"/>
</dbReference>
<reference evidence="2 3" key="1">
    <citation type="submission" date="2019-07" db="EMBL/GenBank/DDBJ databases">
        <title>Rhodotorula toruloides NBRC10032 genome sequencing.</title>
        <authorList>
            <person name="Shida Y."/>
            <person name="Takaku H."/>
            <person name="Ogasawara W."/>
            <person name="Mori K."/>
        </authorList>
    </citation>
    <scope>NUCLEOTIDE SEQUENCE [LARGE SCALE GENOMIC DNA]</scope>
    <source>
        <strain evidence="2 3">NBRC10032</strain>
    </source>
</reference>
<protein>
    <submittedName>
        <fullName evidence="2">Modular polyketide synthase</fullName>
    </submittedName>
</protein>
<dbReference type="AlphaFoldDB" id="A0A511KJR8"/>
<accession>A0A511KJR8</accession>
<evidence type="ECO:0000313" key="3">
    <source>
        <dbReference type="Proteomes" id="UP000321518"/>
    </source>
</evidence>
<evidence type="ECO:0000313" key="2">
    <source>
        <dbReference type="EMBL" id="GEM10627.1"/>
    </source>
</evidence>
<sequence>MAQLGDLEVAHLIAREVGETVGLLVNAGVLPEGSLFTTIPETRFLASPPVHALFPGLTADRFAPVCHAIHTAMDHLQMSLTPIEAELLARLTAEIQYQKLRADDDLVRPPFSLFYQRLDGREAYIDAFFTMDFPIDYLIRRVTFKEKTPISWATKRTQDESVADADWPRPPPFRFYCSGNAVVAAMRSRVAQLDPAPYDVIARTATLAELVKELWGLWMLKDPAVARKRAERAATLLQDRFPSSPYTALLDAPDFTYDQIPLPSPSSYTDTAGYFIRAYANGKSAPLLRPLADADDHDEALSASNDSASCISDTASSLAHPSIITAREARRESTAFEHSDESFSKDEAMHDGDAKADTVNLEKWRQGVKWELSEWLQEQQVGQSAS</sequence>
<feature type="region of interest" description="Disordered" evidence="1">
    <location>
        <begin position="329"/>
        <end position="357"/>
    </location>
</feature>
<comment type="caution">
    <text evidence="2">The sequence shown here is derived from an EMBL/GenBank/DDBJ whole genome shotgun (WGS) entry which is preliminary data.</text>
</comment>
<dbReference type="Proteomes" id="UP000321518">
    <property type="component" value="Unassembled WGS sequence"/>
</dbReference>
<proteinExistence type="predicted"/>
<dbReference type="OrthoDB" id="2525455at2759"/>
<evidence type="ECO:0000256" key="1">
    <source>
        <dbReference type="SAM" id="MobiDB-lite"/>
    </source>
</evidence>